<dbReference type="InterPro" id="IPR003661">
    <property type="entry name" value="HisK_dim/P_dom"/>
</dbReference>
<evidence type="ECO:0000256" key="2">
    <source>
        <dbReference type="ARBA" id="ARBA00012438"/>
    </source>
</evidence>
<dbReference type="EMBL" id="VFRQ01000014">
    <property type="protein sequence ID" value="TPE42149.1"/>
    <property type="molecule type" value="Genomic_DNA"/>
</dbReference>
<evidence type="ECO:0000256" key="1">
    <source>
        <dbReference type="ARBA" id="ARBA00000085"/>
    </source>
</evidence>
<dbReference type="PROSITE" id="PS50109">
    <property type="entry name" value="HIS_KIN"/>
    <property type="match status" value="1"/>
</dbReference>
<dbReference type="SMART" id="SM00086">
    <property type="entry name" value="PAC"/>
    <property type="match status" value="2"/>
</dbReference>
<dbReference type="InterPro" id="IPR035965">
    <property type="entry name" value="PAS-like_dom_sf"/>
</dbReference>
<dbReference type="SUPFAM" id="SSF47384">
    <property type="entry name" value="Homodimeric domain of signal transducing histidine kinase"/>
    <property type="match status" value="1"/>
</dbReference>
<dbReference type="InterPro" id="IPR004358">
    <property type="entry name" value="Sig_transdc_His_kin-like_C"/>
</dbReference>
<dbReference type="Proteomes" id="UP000316727">
    <property type="component" value="Unassembled WGS sequence"/>
</dbReference>
<dbReference type="PROSITE" id="PS50112">
    <property type="entry name" value="PAS"/>
    <property type="match status" value="1"/>
</dbReference>
<dbReference type="PANTHER" id="PTHR43304">
    <property type="entry name" value="PHYTOCHROME-LIKE PROTEIN CPH1"/>
    <property type="match status" value="1"/>
</dbReference>
<evidence type="ECO:0000259" key="7">
    <source>
        <dbReference type="PROSITE" id="PS50112"/>
    </source>
</evidence>
<keyword evidence="3" id="KW-0597">Phosphoprotein</keyword>
<dbReference type="Pfam" id="PF02518">
    <property type="entry name" value="HATPase_c"/>
    <property type="match status" value="1"/>
</dbReference>
<feature type="domain" description="PAC" evidence="8">
    <location>
        <begin position="474"/>
        <end position="528"/>
    </location>
</feature>
<dbReference type="SMART" id="SM00387">
    <property type="entry name" value="HATPase_c"/>
    <property type="match status" value="1"/>
</dbReference>
<dbReference type="Pfam" id="PF08448">
    <property type="entry name" value="PAS_4"/>
    <property type="match status" value="1"/>
</dbReference>
<comment type="catalytic activity">
    <reaction evidence="1">
        <text>ATP + protein L-histidine = ADP + protein N-phospho-L-histidine.</text>
        <dbReference type="EC" id="2.7.13.3"/>
    </reaction>
</comment>
<dbReference type="Gene3D" id="1.10.287.130">
    <property type="match status" value="1"/>
</dbReference>
<name>A0A501VXJ8_9BACT</name>
<dbReference type="InterPro" id="IPR052162">
    <property type="entry name" value="Sensor_kinase/Photoreceptor"/>
</dbReference>
<dbReference type="Gene3D" id="3.30.450.20">
    <property type="entry name" value="PAS domain"/>
    <property type="match status" value="4"/>
</dbReference>
<keyword evidence="4" id="KW-0808">Transferase</keyword>
<accession>A0A501VXJ8</accession>
<dbReference type="InterPro" id="IPR001610">
    <property type="entry name" value="PAC"/>
</dbReference>
<dbReference type="Pfam" id="PF00512">
    <property type="entry name" value="HisKA"/>
    <property type="match status" value="1"/>
</dbReference>
<proteinExistence type="predicted"/>
<evidence type="ECO:0000259" key="8">
    <source>
        <dbReference type="PROSITE" id="PS50113"/>
    </source>
</evidence>
<evidence type="ECO:0000256" key="4">
    <source>
        <dbReference type="ARBA" id="ARBA00022679"/>
    </source>
</evidence>
<dbReference type="FunFam" id="3.30.450.20:FF:000099">
    <property type="entry name" value="Sensory box sensor histidine kinase"/>
    <property type="match status" value="1"/>
</dbReference>
<dbReference type="GO" id="GO:0000155">
    <property type="term" value="F:phosphorelay sensor kinase activity"/>
    <property type="evidence" value="ECO:0007669"/>
    <property type="project" value="InterPro"/>
</dbReference>
<evidence type="ECO:0000259" key="6">
    <source>
        <dbReference type="PROSITE" id="PS50109"/>
    </source>
</evidence>
<dbReference type="Pfam" id="PF08447">
    <property type="entry name" value="PAS_3"/>
    <property type="match status" value="1"/>
</dbReference>
<comment type="caution">
    <text evidence="9">The sequence shown here is derived from an EMBL/GenBank/DDBJ whole genome shotgun (WGS) entry which is preliminary data.</text>
</comment>
<reference evidence="9 10" key="1">
    <citation type="submission" date="2019-06" db="EMBL/GenBank/DDBJ databases">
        <title>A novel bacterium of genus Pontibacter, isolated from marine sediment.</title>
        <authorList>
            <person name="Huang H."/>
            <person name="Mo K."/>
            <person name="Hu Y."/>
        </authorList>
    </citation>
    <scope>NUCLEOTIDE SEQUENCE [LARGE SCALE GENOMIC DNA]</scope>
    <source>
        <strain evidence="9 10">HB172049</strain>
    </source>
</reference>
<dbReference type="AlphaFoldDB" id="A0A501VXJ8"/>
<keyword evidence="5" id="KW-0418">Kinase</keyword>
<dbReference type="SUPFAM" id="SSF55785">
    <property type="entry name" value="PYP-like sensor domain (PAS domain)"/>
    <property type="match status" value="4"/>
</dbReference>
<sequence>MNEELPLNFELLFNTIPGSFLVLKPNPPLYTILAISDELLQSTGKQRADVMGRGVFEVYPENPKAITATGPASLRTSLQNVVENKVPDQMPTVRYDVPTPAGGFEVRYWSANSRPVADGRGELHYILHTTDDITEKILADKRETDLRAIEEKYSLFLQAPLAVCIMTGPENLIELINDDMLRFYSKSKDIIGQPLFEAIPEAKDQGFADMLDQVRKTGQTLSVLEHPTKLTVEGNESVYYYNIVCQPYYKETDDSEPCGVFSIAQDVTAQVLAKKRVEESEARLQAIIEATPECIKIVSPGGRLEYMNPCGLTMIEGDEELLGKASVLDVIAPEYRTAWKKHHLSVCAGNSLSWEFDIIGLKGTRRRMETHAVPLPGQGGGSHLAVTRDITRRKESEAALRESEEQFRIFANNIENLAWMANPEGNIYWYNERWFKYTGATEDEMLGWGWEKVHHPDHVERVVAFVQRAWQAGETWELTFPLRGADGEYRWFLTRAYAVKDEKGNVRRWVGTNTNIDNQKKAEASLEAKNTELVRINNDLDNFIYTASHDLKAPISNIEGLIGLLSEELAEGEFQEADVRHIIGMMERSVERFKRTITSLTDLVKLQQENAGPANRVNLRELIGEILLDLEPHLKASAARIEIEVDDCTSIYFSEKNLRSVVLNLVSNALKYASEERAPVISISCQEQPDYHVLTVKDNGLGLSPKNQEQLFTMFKRFHDHVEGTGIGLYMVKKIVEGAGGYITLSSKEGRGSEFMVFIRKNDKASE</sequence>
<dbReference type="CDD" id="cd00082">
    <property type="entry name" value="HisKA"/>
    <property type="match status" value="1"/>
</dbReference>
<dbReference type="SMART" id="SM00091">
    <property type="entry name" value="PAS"/>
    <property type="match status" value="4"/>
</dbReference>
<dbReference type="NCBIfam" id="TIGR00229">
    <property type="entry name" value="sensory_box"/>
    <property type="match status" value="2"/>
</dbReference>
<dbReference type="InterPro" id="IPR036097">
    <property type="entry name" value="HisK_dim/P_sf"/>
</dbReference>
<dbReference type="InterPro" id="IPR000014">
    <property type="entry name" value="PAS"/>
</dbReference>
<dbReference type="RefSeq" id="WP_140623643.1">
    <property type="nucleotide sequence ID" value="NZ_VFRQ01000014.1"/>
</dbReference>
<gene>
    <name evidence="9" type="ORF">FJM65_18890</name>
</gene>
<dbReference type="CDD" id="cd00130">
    <property type="entry name" value="PAS"/>
    <property type="match status" value="1"/>
</dbReference>
<dbReference type="InterPro" id="IPR005467">
    <property type="entry name" value="His_kinase_dom"/>
</dbReference>
<dbReference type="InterPro" id="IPR013656">
    <property type="entry name" value="PAS_4"/>
</dbReference>
<feature type="domain" description="PAC" evidence="8">
    <location>
        <begin position="352"/>
        <end position="402"/>
    </location>
</feature>
<dbReference type="InterPro" id="IPR003594">
    <property type="entry name" value="HATPase_dom"/>
</dbReference>
<dbReference type="SMART" id="SM00388">
    <property type="entry name" value="HisKA"/>
    <property type="match status" value="1"/>
</dbReference>
<protein>
    <recommendedName>
        <fullName evidence="2">histidine kinase</fullName>
        <ecNumber evidence="2">2.7.13.3</ecNumber>
    </recommendedName>
</protein>
<dbReference type="InterPro" id="IPR013655">
    <property type="entry name" value="PAS_fold_3"/>
</dbReference>
<dbReference type="InterPro" id="IPR000700">
    <property type="entry name" value="PAS-assoc_C"/>
</dbReference>
<evidence type="ECO:0000313" key="10">
    <source>
        <dbReference type="Proteomes" id="UP000316727"/>
    </source>
</evidence>
<feature type="domain" description="Histidine kinase" evidence="6">
    <location>
        <begin position="546"/>
        <end position="763"/>
    </location>
</feature>
<evidence type="ECO:0000256" key="3">
    <source>
        <dbReference type="ARBA" id="ARBA00022553"/>
    </source>
</evidence>
<feature type="domain" description="PAS" evidence="7">
    <location>
        <begin position="403"/>
        <end position="473"/>
    </location>
</feature>
<dbReference type="PRINTS" id="PR00344">
    <property type="entry name" value="BCTRLSENSOR"/>
</dbReference>
<evidence type="ECO:0000256" key="5">
    <source>
        <dbReference type="ARBA" id="ARBA00022777"/>
    </source>
</evidence>
<evidence type="ECO:0000313" key="9">
    <source>
        <dbReference type="EMBL" id="TPE42149.1"/>
    </source>
</evidence>
<dbReference type="OrthoDB" id="9766459at2"/>
<dbReference type="Gene3D" id="3.30.565.10">
    <property type="entry name" value="Histidine kinase-like ATPase, C-terminal domain"/>
    <property type="match status" value="1"/>
</dbReference>
<dbReference type="InterPro" id="IPR036890">
    <property type="entry name" value="HATPase_C_sf"/>
</dbReference>
<dbReference type="Pfam" id="PF13426">
    <property type="entry name" value="PAS_9"/>
    <property type="match status" value="2"/>
</dbReference>
<dbReference type="EC" id="2.7.13.3" evidence="2"/>
<dbReference type="SUPFAM" id="SSF55874">
    <property type="entry name" value="ATPase domain of HSP90 chaperone/DNA topoisomerase II/histidine kinase"/>
    <property type="match status" value="1"/>
</dbReference>
<dbReference type="PROSITE" id="PS50113">
    <property type="entry name" value="PAC"/>
    <property type="match status" value="2"/>
</dbReference>
<keyword evidence="10" id="KW-1185">Reference proteome</keyword>
<dbReference type="PANTHER" id="PTHR43304:SF1">
    <property type="entry name" value="PAC DOMAIN-CONTAINING PROTEIN"/>
    <property type="match status" value="1"/>
</dbReference>
<organism evidence="9 10">
    <name type="scientific">Pontibacter mangrovi</name>
    <dbReference type="NCBI Taxonomy" id="2589816"/>
    <lineage>
        <taxon>Bacteria</taxon>
        <taxon>Pseudomonadati</taxon>
        <taxon>Bacteroidota</taxon>
        <taxon>Cytophagia</taxon>
        <taxon>Cytophagales</taxon>
        <taxon>Hymenobacteraceae</taxon>
        <taxon>Pontibacter</taxon>
    </lineage>
</organism>